<feature type="binding site" evidence="7">
    <location>
        <position position="198"/>
    </location>
    <ligand>
        <name>UTP</name>
        <dbReference type="ChEBI" id="CHEBI:46398"/>
    </ligand>
</feature>
<feature type="binding site" evidence="7">
    <location>
        <position position="369"/>
    </location>
    <ligand>
        <name>UTP</name>
        <dbReference type="ChEBI" id="CHEBI:46398"/>
    </ligand>
</feature>
<comment type="similarity">
    <text evidence="1 5">Belongs to the UDPGP type 1 family.</text>
</comment>
<dbReference type="GO" id="GO:0006011">
    <property type="term" value="P:UDP-alpha-D-glucose metabolic process"/>
    <property type="evidence" value="ECO:0007669"/>
    <property type="project" value="UniProtKB-UniRule"/>
</dbReference>
<organism evidence="8">
    <name type="scientific">Entamoeba invadens</name>
    <dbReference type="NCBI Taxonomy" id="33085"/>
    <lineage>
        <taxon>Eukaryota</taxon>
        <taxon>Amoebozoa</taxon>
        <taxon>Evosea</taxon>
        <taxon>Archamoebae</taxon>
        <taxon>Mastigamoebida</taxon>
        <taxon>Entamoebidae</taxon>
        <taxon>Entamoeba</taxon>
    </lineage>
</organism>
<dbReference type="FunFam" id="3.90.550.10:FF:000002">
    <property type="entry name" value="UTP--glucose-1-phosphate uridylyltransferase"/>
    <property type="match status" value="1"/>
</dbReference>
<dbReference type="InterPro" id="IPR029044">
    <property type="entry name" value="Nucleotide-diphossugar_trans"/>
</dbReference>
<dbReference type="SUPFAM" id="SSF53448">
    <property type="entry name" value="Nucleotide-diphospho-sugar transferases"/>
    <property type="match status" value="1"/>
</dbReference>
<dbReference type="FunFam" id="2.160.10.10:FF:000001">
    <property type="entry name" value="UTP--glucose-1-phosphate uridylyltransferase"/>
    <property type="match status" value="1"/>
</dbReference>
<dbReference type="Gene3D" id="3.90.550.10">
    <property type="entry name" value="Spore Coat Polysaccharide Biosynthesis Protein SpsA, Chain A"/>
    <property type="match status" value="1"/>
</dbReference>
<evidence type="ECO:0000256" key="2">
    <source>
        <dbReference type="ARBA" id="ARBA00012415"/>
    </source>
</evidence>
<reference evidence="8" key="1">
    <citation type="submission" date="2012-06" db="EMBL/GenBank/DDBJ databases">
        <title>Short 5' UTR of Entamoeba genes.</title>
        <authorList>
            <person name="Hiranuka K."/>
            <person name="Kumagai M."/>
            <person name="Wakaguri H."/>
            <person name="Suzuki Y."/>
            <person name="Sugano S."/>
            <person name="Watanabe J."/>
            <person name="Makioka A."/>
        </authorList>
    </citation>
    <scope>NUCLEOTIDE SEQUENCE</scope>
    <source>
        <strain evidence="8">IP1</strain>
    </source>
</reference>
<feature type="binding site" evidence="7">
    <location>
        <position position="229"/>
    </location>
    <ligand>
        <name>UTP</name>
        <dbReference type="ChEBI" id="CHEBI:46398"/>
    </ligand>
</feature>
<dbReference type="CDD" id="cd00897">
    <property type="entry name" value="UGPase_euk"/>
    <property type="match status" value="1"/>
</dbReference>
<feature type="binding site" evidence="7">
    <location>
        <position position="105"/>
    </location>
    <ligand>
        <name>UTP</name>
        <dbReference type="ChEBI" id="CHEBI:46398"/>
    </ligand>
</feature>
<dbReference type="PIRSF" id="PIRSF000806">
    <property type="entry name" value="UDPGP"/>
    <property type="match status" value="1"/>
</dbReference>
<dbReference type="PANTHER" id="PTHR43511">
    <property type="match status" value="1"/>
</dbReference>
<keyword evidence="4 5" id="KW-0548">Nucleotidyltransferase</keyword>
<evidence type="ECO:0000256" key="5">
    <source>
        <dbReference type="PIRNR" id="PIRNR000806"/>
    </source>
</evidence>
<dbReference type="AlphaFoldDB" id="S0B422"/>
<comment type="catalytic activity">
    <reaction evidence="5">
        <text>alpha-D-glucose 1-phosphate + UTP + H(+) = UDP-alpha-D-glucose + diphosphate</text>
        <dbReference type="Rhea" id="RHEA:19889"/>
        <dbReference type="ChEBI" id="CHEBI:15378"/>
        <dbReference type="ChEBI" id="CHEBI:33019"/>
        <dbReference type="ChEBI" id="CHEBI:46398"/>
        <dbReference type="ChEBI" id="CHEBI:58601"/>
        <dbReference type="ChEBI" id="CHEBI:58885"/>
        <dbReference type="EC" id="2.7.7.9"/>
    </reaction>
</comment>
<accession>S0B422</accession>
<dbReference type="EC" id="2.7.7.9" evidence="2 5"/>
<evidence type="ECO:0000256" key="7">
    <source>
        <dbReference type="PIRSR" id="PIRSR000806-2"/>
    </source>
</evidence>
<feature type="binding site" evidence="7">
    <location>
        <position position="169"/>
    </location>
    <ligand>
        <name>UTP</name>
        <dbReference type="ChEBI" id="CHEBI:46398"/>
    </ligand>
</feature>
<dbReference type="GO" id="GO:0003983">
    <property type="term" value="F:UTP:glucose-1-phosphate uridylyltransferase activity"/>
    <property type="evidence" value="ECO:0007669"/>
    <property type="project" value="UniProtKB-EC"/>
</dbReference>
<protein>
    <recommendedName>
        <fullName evidence="2 5">UTP--glucose-1-phosphate uridylyltransferase</fullName>
        <ecNumber evidence="2 5">2.7.7.9</ecNumber>
    </recommendedName>
</protein>
<sequence length="474" mass="53155">MDTSAIRTKTSAIVSDLLTQSPTEEDKSNLKAFQILHNAYLSGIDSQKKGIEWDKVEALPAECQVDYFALDKNIPREETINLLKKLCLVKINGGLGTTMGCTGPKGVIEVRNGQNFLDITVTQLKAITKEYGVVVPLVLMNSFSTQVDTENALKKYSNDKDVKILTFLQHKFPRIDADTLLPVTTHLNGRKEEWYPPGHGDFLQSFVDSAAFKELEKGGIEYVYLSNVDNLGATLDTSILSYFYKNGMDFSVELTPKTLNDVKGGTLIKYEQKLKLLEIAQVPKEKIEEFQDIKKFKVFNTNNIWMKMASVKSVVEKETLLNNMDIIVNRKMDGERKVIQLEIAVGCAISAFEKTSAVIVPRRRFLPVKSCSDLFVVQSTVFNLDKMGHIVDGARKVDEMPPPIKLSKEYQHVGDYAARLKHIPNIEELKKLDVEGDVLFGEGVVLKGEITIKNATGKQVVVEHKTLENETITF</sequence>
<name>S0B422_ENTIV</name>
<dbReference type="VEuPathDB" id="AmoebaDB:EIN_172520"/>
<evidence type="ECO:0000256" key="1">
    <source>
        <dbReference type="ARBA" id="ARBA00010401"/>
    </source>
</evidence>
<dbReference type="Pfam" id="PF01704">
    <property type="entry name" value="UDPGP"/>
    <property type="match status" value="1"/>
</dbReference>
<evidence type="ECO:0000313" key="8">
    <source>
        <dbReference type="EMBL" id="BAN41949.1"/>
    </source>
</evidence>
<evidence type="ECO:0000256" key="3">
    <source>
        <dbReference type="ARBA" id="ARBA00022679"/>
    </source>
</evidence>
<dbReference type="Gene3D" id="2.160.10.10">
    <property type="entry name" value="Hexapeptide repeat proteins"/>
    <property type="match status" value="1"/>
</dbReference>
<feature type="binding site" evidence="6">
    <location>
        <position position="199"/>
    </location>
    <ligand>
        <name>substrate</name>
    </ligand>
</feature>
<proteinExistence type="evidence at transcript level"/>
<evidence type="ECO:0000256" key="6">
    <source>
        <dbReference type="PIRSR" id="PIRSR000806-1"/>
    </source>
</evidence>
<dbReference type="InterPro" id="IPR002618">
    <property type="entry name" value="UDPGP_fam"/>
</dbReference>
<dbReference type="EMBL" id="AK423541">
    <property type="protein sequence ID" value="BAN41949.1"/>
    <property type="molecule type" value="mRNA"/>
</dbReference>
<keyword evidence="3 5" id="KW-0808">Transferase</keyword>
<dbReference type="InterPro" id="IPR016267">
    <property type="entry name" value="UDPGP_trans"/>
</dbReference>
<evidence type="ECO:0000256" key="4">
    <source>
        <dbReference type="ARBA" id="ARBA00022695"/>
    </source>
</evidence>